<keyword evidence="8" id="KW-1185">Reference proteome</keyword>
<keyword evidence="5 6" id="KW-0472">Membrane</keyword>
<dbReference type="PANTHER" id="PTHR30086">
    <property type="entry name" value="ARGININE EXPORTER PROTEIN ARGO"/>
    <property type="match status" value="1"/>
</dbReference>
<organism evidence="7 8">
    <name type="scientific">Aquamicrobium aerolatum DSM 21857</name>
    <dbReference type="NCBI Taxonomy" id="1121003"/>
    <lineage>
        <taxon>Bacteria</taxon>
        <taxon>Pseudomonadati</taxon>
        <taxon>Pseudomonadota</taxon>
        <taxon>Alphaproteobacteria</taxon>
        <taxon>Hyphomicrobiales</taxon>
        <taxon>Phyllobacteriaceae</taxon>
        <taxon>Aerobium</taxon>
    </lineage>
</organism>
<evidence type="ECO:0000313" key="7">
    <source>
        <dbReference type="EMBL" id="SFJ14223.1"/>
    </source>
</evidence>
<gene>
    <name evidence="7" type="ORF">SAMN03080618_02194</name>
</gene>
<evidence type="ECO:0000256" key="2">
    <source>
        <dbReference type="ARBA" id="ARBA00022475"/>
    </source>
</evidence>
<evidence type="ECO:0000256" key="5">
    <source>
        <dbReference type="ARBA" id="ARBA00023136"/>
    </source>
</evidence>
<dbReference type="Pfam" id="PF01810">
    <property type="entry name" value="LysE"/>
    <property type="match status" value="1"/>
</dbReference>
<dbReference type="InterPro" id="IPR001123">
    <property type="entry name" value="LeuE-type"/>
</dbReference>
<feature type="transmembrane region" description="Helical" evidence="6">
    <location>
        <begin position="185"/>
        <end position="203"/>
    </location>
</feature>
<dbReference type="OrthoDB" id="9804822at2"/>
<reference evidence="8" key="1">
    <citation type="submission" date="2016-10" db="EMBL/GenBank/DDBJ databases">
        <authorList>
            <person name="Varghese N."/>
            <person name="Submissions S."/>
        </authorList>
    </citation>
    <scope>NUCLEOTIDE SEQUENCE [LARGE SCALE GENOMIC DNA]</scope>
    <source>
        <strain evidence="8">DSM 21857</strain>
    </source>
</reference>
<proteinExistence type="predicted"/>
<evidence type="ECO:0000256" key="1">
    <source>
        <dbReference type="ARBA" id="ARBA00004651"/>
    </source>
</evidence>
<feature type="transmembrane region" description="Helical" evidence="6">
    <location>
        <begin position="112"/>
        <end position="138"/>
    </location>
</feature>
<evidence type="ECO:0000256" key="3">
    <source>
        <dbReference type="ARBA" id="ARBA00022692"/>
    </source>
</evidence>
<dbReference type="GO" id="GO:0015171">
    <property type="term" value="F:amino acid transmembrane transporter activity"/>
    <property type="evidence" value="ECO:0007669"/>
    <property type="project" value="TreeGrafter"/>
</dbReference>
<name>A0A1I3NY55_9HYPH</name>
<dbReference type="STRING" id="1121003.SAMN03080618_02194"/>
<feature type="transmembrane region" description="Helical" evidence="6">
    <location>
        <begin position="6"/>
        <end position="28"/>
    </location>
</feature>
<feature type="transmembrane region" description="Helical" evidence="6">
    <location>
        <begin position="40"/>
        <end position="65"/>
    </location>
</feature>
<dbReference type="AlphaFoldDB" id="A0A1I3NY55"/>
<protein>
    <submittedName>
        <fullName evidence="7">Threonine/homoserine/homoserine lactone efflux protein</fullName>
    </submittedName>
</protein>
<dbReference type="PANTHER" id="PTHR30086:SF20">
    <property type="entry name" value="ARGININE EXPORTER PROTEIN ARGO-RELATED"/>
    <property type="match status" value="1"/>
</dbReference>
<dbReference type="GO" id="GO:0005886">
    <property type="term" value="C:plasma membrane"/>
    <property type="evidence" value="ECO:0007669"/>
    <property type="project" value="UniProtKB-SubCell"/>
</dbReference>
<keyword evidence="4 6" id="KW-1133">Transmembrane helix</keyword>
<evidence type="ECO:0000256" key="4">
    <source>
        <dbReference type="ARBA" id="ARBA00022989"/>
    </source>
</evidence>
<dbReference type="Proteomes" id="UP000242763">
    <property type="component" value="Unassembled WGS sequence"/>
</dbReference>
<evidence type="ECO:0000313" key="8">
    <source>
        <dbReference type="Proteomes" id="UP000242763"/>
    </source>
</evidence>
<sequence length="205" mass="21396">MTLAGFLTYAGALAIAAAIPGPGIVAIVARALGSGFRSSVFMAFGLILGDLTYLTAVISGLALLAQTFGTAFLVIKWAGVAYLAWLAWTFWSSGITAEKVNAEQSRDGAFASLLSGLLVTLGNPKVMVFYVAITPTIIDIATISLADYGVLMAITTMVLLVVLVPYLMLAAKARWFLATPRALKALNRSAAMIMAGAAAAIAFRQ</sequence>
<comment type="subcellular location">
    <subcellularLocation>
        <location evidence="1">Cell membrane</location>
        <topology evidence="1">Multi-pass membrane protein</topology>
    </subcellularLocation>
</comment>
<dbReference type="EMBL" id="FORF01000011">
    <property type="protein sequence ID" value="SFJ14223.1"/>
    <property type="molecule type" value="Genomic_DNA"/>
</dbReference>
<dbReference type="RefSeq" id="WP_091522105.1">
    <property type="nucleotide sequence ID" value="NZ_FORF01000011.1"/>
</dbReference>
<evidence type="ECO:0000256" key="6">
    <source>
        <dbReference type="SAM" id="Phobius"/>
    </source>
</evidence>
<feature type="transmembrane region" description="Helical" evidence="6">
    <location>
        <begin position="71"/>
        <end position="91"/>
    </location>
</feature>
<keyword evidence="2" id="KW-1003">Cell membrane</keyword>
<feature type="transmembrane region" description="Helical" evidence="6">
    <location>
        <begin position="150"/>
        <end position="173"/>
    </location>
</feature>
<accession>A0A1I3NY55</accession>
<keyword evidence="3 6" id="KW-0812">Transmembrane</keyword>